<dbReference type="SUPFAM" id="SSF48179">
    <property type="entry name" value="6-phosphogluconate dehydrogenase C-terminal domain-like"/>
    <property type="match status" value="1"/>
</dbReference>
<dbReference type="InterPro" id="IPR002204">
    <property type="entry name" value="3-OH-isobutyrate_DH-rel_CS"/>
</dbReference>
<sequence length="323" mass="33611">MLIVLSMTCLTILGHLKNTGGFIMKQVGIIGLGIMGAPMAANLVKAGFEVFGYDVSVHAIEKAKASGVTIVDSAQKVGERTQWVITMLPNTSIVEDAIFGHDGLIHSLPAGSTVIDESSITPVASRNIGARLEEKQINFLDAPVSGGEPGAISGELAIMVGGDEAVFAQAKPIFDAIGGTTTLVGGIGAGTTAKLANQVMVNLNIAAMSEALVLAAKSGIDIDKMYQAIRSGLAGSNVLDAKVPLILDRNFEPGGKISINMKDLTNVMATAHDLDVPMPLSSSLLEIFHTLSANGHINEDHGAIVKYFENLANVTVSRKPGAK</sequence>
<dbReference type="AlphaFoldDB" id="A0A0R1Y2S8"/>
<evidence type="ECO:0000256" key="1">
    <source>
        <dbReference type="ARBA" id="ARBA00009080"/>
    </source>
</evidence>
<dbReference type="InterPro" id="IPR015815">
    <property type="entry name" value="HIBADH-related"/>
</dbReference>
<dbReference type="InterPro" id="IPR008927">
    <property type="entry name" value="6-PGluconate_DH-like_C_sf"/>
</dbReference>
<dbReference type="InterPro" id="IPR036291">
    <property type="entry name" value="NAD(P)-bd_dom_sf"/>
</dbReference>
<dbReference type="Proteomes" id="UP000051236">
    <property type="component" value="Unassembled WGS sequence"/>
</dbReference>
<dbReference type="STRING" id="1423734.FC83_GL003055"/>
<dbReference type="SUPFAM" id="SSF51735">
    <property type="entry name" value="NAD(P)-binding Rossmann-fold domains"/>
    <property type="match status" value="1"/>
</dbReference>
<dbReference type="GO" id="GO:0051287">
    <property type="term" value="F:NAD binding"/>
    <property type="evidence" value="ECO:0007669"/>
    <property type="project" value="InterPro"/>
</dbReference>
<name>A0A0R1Y2S8_9LACO</name>
<evidence type="ECO:0000313" key="7">
    <source>
        <dbReference type="EMBL" id="KRM36301.1"/>
    </source>
</evidence>
<evidence type="ECO:0000259" key="6">
    <source>
        <dbReference type="Pfam" id="PF14833"/>
    </source>
</evidence>
<dbReference type="Gene3D" id="1.10.1040.10">
    <property type="entry name" value="N-(1-d-carboxylethyl)-l-norvaline Dehydrogenase, domain 2"/>
    <property type="match status" value="1"/>
</dbReference>
<evidence type="ECO:0000256" key="4">
    <source>
        <dbReference type="PIRSR" id="PIRSR000103-1"/>
    </source>
</evidence>
<dbReference type="PIRSF" id="PIRSF000103">
    <property type="entry name" value="HIBADH"/>
    <property type="match status" value="1"/>
</dbReference>
<dbReference type="PANTHER" id="PTHR43060">
    <property type="entry name" value="3-HYDROXYISOBUTYRATE DEHYDROGENASE-LIKE 1, MITOCHONDRIAL-RELATED"/>
    <property type="match status" value="1"/>
</dbReference>
<keyword evidence="2" id="KW-0560">Oxidoreductase</keyword>
<keyword evidence="8" id="KW-1185">Reference proteome</keyword>
<gene>
    <name evidence="7" type="ORF">FC83_GL003055</name>
</gene>
<feature type="domain" description="6-phosphogluconate dehydrogenase NADP-binding" evidence="5">
    <location>
        <begin position="26"/>
        <end position="185"/>
    </location>
</feature>
<dbReference type="PATRIC" id="fig|1423734.3.peg.3104"/>
<dbReference type="GO" id="GO:0016491">
    <property type="term" value="F:oxidoreductase activity"/>
    <property type="evidence" value="ECO:0007669"/>
    <property type="project" value="UniProtKB-KW"/>
</dbReference>
<dbReference type="Pfam" id="PF03446">
    <property type="entry name" value="NAD_binding_2"/>
    <property type="match status" value="1"/>
</dbReference>
<dbReference type="GO" id="GO:0016054">
    <property type="term" value="P:organic acid catabolic process"/>
    <property type="evidence" value="ECO:0007669"/>
    <property type="project" value="UniProtKB-ARBA"/>
</dbReference>
<evidence type="ECO:0000259" key="5">
    <source>
        <dbReference type="Pfam" id="PF03446"/>
    </source>
</evidence>
<dbReference type="GO" id="GO:0050661">
    <property type="term" value="F:NADP binding"/>
    <property type="evidence" value="ECO:0007669"/>
    <property type="project" value="InterPro"/>
</dbReference>
<organism evidence="7 8">
    <name type="scientific">Agrilactobacillus composti DSM 18527 = JCM 14202</name>
    <dbReference type="NCBI Taxonomy" id="1423734"/>
    <lineage>
        <taxon>Bacteria</taxon>
        <taxon>Bacillati</taxon>
        <taxon>Bacillota</taxon>
        <taxon>Bacilli</taxon>
        <taxon>Lactobacillales</taxon>
        <taxon>Lactobacillaceae</taxon>
        <taxon>Agrilactobacillus</taxon>
    </lineage>
</organism>
<reference evidence="7 8" key="1">
    <citation type="journal article" date="2015" name="Genome Announc.">
        <title>Expanding the biotechnology potential of lactobacilli through comparative genomics of 213 strains and associated genera.</title>
        <authorList>
            <person name="Sun Z."/>
            <person name="Harris H.M."/>
            <person name="McCann A."/>
            <person name="Guo C."/>
            <person name="Argimon S."/>
            <person name="Zhang W."/>
            <person name="Yang X."/>
            <person name="Jeffery I.B."/>
            <person name="Cooney J.C."/>
            <person name="Kagawa T.F."/>
            <person name="Liu W."/>
            <person name="Song Y."/>
            <person name="Salvetti E."/>
            <person name="Wrobel A."/>
            <person name="Rasinkangas P."/>
            <person name="Parkhill J."/>
            <person name="Rea M.C."/>
            <person name="O'Sullivan O."/>
            <person name="Ritari J."/>
            <person name="Douillard F.P."/>
            <person name="Paul Ross R."/>
            <person name="Yang R."/>
            <person name="Briner A.E."/>
            <person name="Felis G.E."/>
            <person name="de Vos W.M."/>
            <person name="Barrangou R."/>
            <person name="Klaenhammer T.R."/>
            <person name="Caufield P.W."/>
            <person name="Cui Y."/>
            <person name="Zhang H."/>
            <person name="O'Toole P.W."/>
        </authorList>
    </citation>
    <scope>NUCLEOTIDE SEQUENCE [LARGE SCALE GENOMIC DNA]</scope>
    <source>
        <strain evidence="7 8">DSM 18527</strain>
    </source>
</reference>
<dbReference type="InterPro" id="IPR029154">
    <property type="entry name" value="HIBADH-like_NADP-bd"/>
</dbReference>
<keyword evidence="3" id="KW-0520">NAD</keyword>
<dbReference type="PROSITE" id="PS00895">
    <property type="entry name" value="3_HYDROXYISOBUT_DH"/>
    <property type="match status" value="1"/>
</dbReference>
<proteinExistence type="inferred from homology"/>
<evidence type="ECO:0000256" key="2">
    <source>
        <dbReference type="ARBA" id="ARBA00023002"/>
    </source>
</evidence>
<protein>
    <submittedName>
        <fullName evidence="7">2-hydroxy-3-oxopropionate reductase</fullName>
    </submittedName>
</protein>
<comment type="similarity">
    <text evidence="1">Belongs to the HIBADH-related family.</text>
</comment>
<accession>A0A0R1Y2S8</accession>
<dbReference type="PANTHER" id="PTHR43060:SF3">
    <property type="entry name" value="2-HYDROXY-3-OXOPROPIONATE REDUCTASE"/>
    <property type="match status" value="1"/>
</dbReference>
<comment type="caution">
    <text evidence="7">The sequence shown here is derived from an EMBL/GenBank/DDBJ whole genome shotgun (WGS) entry which is preliminary data.</text>
</comment>
<feature type="active site" evidence="4">
    <location>
        <position position="194"/>
    </location>
</feature>
<dbReference type="Gene3D" id="3.40.50.720">
    <property type="entry name" value="NAD(P)-binding Rossmann-like Domain"/>
    <property type="match status" value="1"/>
</dbReference>
<dbReference type="eggNOG" id="COG2084">
    <property type="taxonomic scope" value="Bacteria"/>
</dbReference>
<dbReference type="NCBIfam" id="NF008592">
    <property type="entry name" value="PRK11559.1"/>
    <property type="match status" value="1"/>
</dbReference>
<evidence type="ECO:0000313" key="8">
    <source>
        <dbReference type="Proteomes" id="UP000051236"/>
    </source>
</evidence>
<dbReference type="InterPro" id="IPR013328">
    <property type="entry name" value="6PGD_dom2"/>
</dbReference>
<dbReference type="EMBL" id="AZGA01000005">
    <property type="protein sequence ID" value="KRM36301.1"/>
    <property type="molecule type" value="Genomic_DNA"/>
</dbReference>
<dbReference type="Pfam" id="PF14833">
    <property type="entry name" value="NAD_binding_11"/>
    <property type="match status" value="1"/>
</dbReference>
<evidence type="ECO:0000256" key="3">
    <source>
        <dbReference type="ARBA" id="ARBA00023027"/>
    </source>
</evidence>
<feature type="domain" description="3-hydroxyisobutyrate dehydrogenase-like NAD-binding" evidence="6">
    <location>
        <begin position="188"/>
        <end position="307"/>
    </location>
</feature>
<dbReference type="InterPro" id="IPR006115">
    <property type="entry name" value="6PGDH_NADP-bd"/>
</dbReference>